<evidence type="ECO:0000256" key="7">
    <source>
        <dbReference type="ARBA" id="ARBA00032629"/>
    </source>
</evidence>
<feature type="domain" description="Beta/gamma crystallin 'Greek key'" evidence="8">
    <location>
        <begin position="132"/>
        <end position="171"/>
    </location>
</feature>
<accession>A0A455B8S2</accession>
<dbReference type="GO" id="GO:0007601">
    <property type="term" value="P:visual perception"/>
    <property type="evidence" value="ECO:0007669"/>
    <property type="project" value="TreeGrafter"/>
</dbReference>
<protein>
    <recommendedName>
        <fullName evidence="3">Beta-crystallin B3</fullName>
    </recommendedName>
    <alternativeName>
        <fullName evidence="7">Beta-B3 crystallin</fullName>
    </alternativeName>
</protein>
<evidence type="ECO:0000256" key="4">
    <source>
        <dbReference type="ARBA" id="ARBA00022613"/>
    </source>
</evidence>
<dbReference type="GeneID" id="102977942"/>
<dbReference type="GO" id="GO:0005212">
    <property type="term" value="F:structural constituent of eye lens"/>
    <property type="evidence" value="ECO:0007669"/>
    <property type="project" value="UniProtKB-KW"/>
</dbReference>
<dbReference type="RefSeq" id="XP_028340381.1">
    <property type="nucleotide sequence ID" value="XM_028484580.2"/>
</dbReference>
<dbReference type="SMART" id="SM00247">
    <property type="entry name" value="XTALbg"/>
    <property type="match status" value="2"/>
</dbReference>
<proteinExistence type="inferred from homology"/>
<dbReference type="CTD" id="1417"/>
<dbReference type="InterPro" id="IPR001064">
    <property type="entry name" value="Beta/gamma_crystallin"/>
</dbReference>
<comment type="similarity">
    <text evidence="2">Belongs to the beta/gamma-crystallin family.</text>
</comment>
<gene>
    <name evidence="10" type="primary">CRYBB3</name>
</gene>
<evidence type="ECO:0000256" key="2">
    <source>
        <dbReference type="ARBA" id="ARBA00009646"/>
    </source>
</evidence>
<keyword evidence="5" id="KW-0677">Repeat</keyword>
<dbReference type="AlphaFoldDB" id="A0A455B8S2"/>
<reference evidence="10" key="1">
    <citation type="submission" date="2025-08" db="UniProtKB">
        <authorList>
            <consortium name="RefSeq"/>
        </authorList>
    </citation>
    <scope>IDENTIFICATION</scope>
    <source>
        <tissue evidence="10">Muscle</tissue>
    </source>
</reference>
<evidence type="ECO:0000256" key="6">
    <source>
        <dbReference type="ARBA" id="ARBA00025922"/>
    </source>
</evidence>
<name>A0A455B8S2_PHYMC</name>
<dbReference type="Gene3D" id="2.60.20.10">
    <property type="entry name" value="Crystallins"/>
    <property type="match status" value="2"/>
</dbReference>
<keyword evidence="4" id="KW-0273">Eye lens protein</keyword>
<evidence type="ECO:0000256" key="3">
    <source>
        <dbReference type="ARBA" id="ARBA00019518"/>
    </source>
</evidence>
<keyword evidence="9" id="KW-1185">Reference proteome</keyword>
<dbReference type="Proteomes" id="UP000248484">
    <property type="component" value="Unplaced"/>
</dbReference>
<dbReference type="KEGG" id="pcad:102977942"/>
<dbReference type="GO" id="GO:0002088">
    <property type="term" value="P:lens development in camera-type eye"/>
    <property type="evidence" value="ECO:0007669"/>
    <property type="project" value="TreeGrafter"/>
</dbReference>
<dbReference type="InterPro" id="IPR011024">
    <property type="entry name" value="G_crystallin-like"/>
</dbReference>
<sequence>MEKFHIKEITDFWLLSKSLEGGPQSFLTTVASFPYSYPSGYFGHFALLDFALPPARYQNCNPWINGASWRCSPPWPPGGRADLWRCWLQACYQAGLRQRMAVPPSKALKRTWQDTGWGWEPCPGGMLRRLPFQVIVYEMENFQGKRCELSAECPNLTESLLEKVGSIQVESGPWLAFERRAFRGEQYVLEKGDYPRWDAWSNSHRGDSLLSLRPLQIDGPDHKLHLFENPAFGGRKMEIVDDDVPSLWAHGFQDRVASVRAINGTSGGPSLNQCVYTNLAQSPIQDPPLYKCPIACIPVPLDIQEALTYRQFYLFF</sequence>
<dbReference type="PANTHER" id="PTHR11818">
    <property type="entry name" value="BETA/GAMMA CRYSTALLIN"/>
    <property type="match status" value="1"/>
</dbReference>
<dbReference type="FunFam" id="2.60.20.10:FF:000002">
    <property type="entry name" value="Crystallin, beta B2"/>
    <property type="match status" value="1"/>
</dbReference>
<feature type="domain" description="Beta/gamma crystallin 'Greek key'" evidence="8">
    <location>
        <begin position="222"/>
        <end position="263"/>
    </location>
</feature>
<organism evidence="9 10">
    <name type="scientific">Physeter macrocephalus</name>
    <name type="common">Sperm whale</name>
    <name type="synonym">Physeter catodon</name>
    <dbReference type="NCBI Taxonomy" id="9755"/>
    <lineage>
        <taxon>Eukaryota</taxon>
        <taxon>Metazoa</taxon>
        <taxon>Chordata</taxon>
        <taxon>Craniata</taxon>
        <taxon>Vertebrata</taxon>
        <taxon>Euteleostomi</taxon>
        <taxon>Mammalia</taxon>
        <taxon>Eutheria</taxon>
        <taxon>Laurasiatheria</taxon>
        <taxon>Artiodactyla</taxon>
        <taxon>Whippomorpha</taxon>
        <taxon>Cetacea</taxon>
        <taxon>Odontoceti</taxon>
        <taxon>Physeteridae</taxon>
        <taxon>Physeter</taxon>
    </lineage>
</organism>
<comment type="function">
    <text evidence="1">Crystallins are the dominant structural components of the vertebrate eye lens.</text>
</comment>
<evidence type="ECO:0000313" key="10">
    <source>
        <dbReference type="RefSeq" id="XP_028340381.1"/>
    </source>
</evidence>
<evidence type="ECO:0000259" key="8">
    <source>
        <dbReference type="PROSITE" id="PS50915"/>
    </source>
</evidence>
<dbReference type="SUPFAM" id="SSF49695">
    <property type="entry name" value="gamma-Crystallin-like"/>
    <property type="match status" value="1"/>
</dbReference>
<evidence type="ECO:0000313" key="9">
    <source>
        <dbReference type="Proteomes" id="UP000248484"/>
    </source>
</evidence>
<dbReference type="OrthoDB" id="8701124at2759"/>
<feature type="domain" description="Beta/gamma crystallin 'Greek key'" evidence="8">
    <location>
        <begin position="172"/>
        <end position="216"/>
    </location>
</feature>
<comment type="subunit">
    <text evidence="6">Homo/heterodimer, or complexes of higher-order. The structure of beta-crystallin oligomers seems to be stabilized through interactions between the N-terminal arms.</text>
</comment>
<dbReference type="PROSITE" id="PS50915">
    <property type="entry name" value="CRYSTALLIN_BETA_GAMMA"/>
    <property type="match status" value="3"/>
</dbReference>
<dbReference type="Pfam" id="PF00030">
    <property type="entry name" value="Crystall"/>
    <property type="match status" value="2"/>
</dbReference>
<dbReference type="PRINTS" id="PR01367">
    <property type="entry name" value="BGCRYSTALLIN"/>
</dbReference>
<evidence type="ECO:0000256" key="1">
    <source>
        <dbReference type="ARBA" id="ARBA00003689"/>
    </source>
</evidence>
<dbReference type="PANTHER" id="PTHR11818:SF13">
    <property type="entry name" value="BETA-CRYSTALLIN B3"/>
    <property type="match status" value="1"/>
</dbReference>
<dbReference type="InterPro" id="IPR050252">
    <property type="entry name" value="Beta/Gamma-Crystallin"/>
</dbReference>
<evidence type="ECO:0000256" key="5">
    <source>
        <dbReference type="ARBA" id="ARBA00022737"/>
    </source>
</evidence>